<dbReference type="PROSITE" id="PS51184">
    <property type="entry name" value="JMJC"/>
    <property type="match status" value="1"/>
</dbReference>
<dbReference type="PANTHER" id="PTHR13096">
    <property type="entry name" value="MINA53 MYC INDUCED NUCLEAR ANTIGEN"/>
    <property type="match status" value="1"/>
</dbReference>
<protein>
    <recommendedName>
        <fullName evidence="4">JmjC domain-containing protein</fullName>
    </recommendedName>
</protein>
<dbReference type="Proteomes" id="UP000216147">
    <property type="component" value="Unassembled WGS sequence"/>
</dbReference>
<evidence type="ECO:0000313" key="6">
    <source>
        <dbReference type="Proteomes" id="UP000216147"/>
    </source>
</evidence>
<dbReference type="Pfam" id="PF08007">
    <property type="entry name" value="JmjC_2"/>
    <property type="match status" value="1"/>
</dbReference>
<dbReference type="SUPFAM" id="SSF51197">
    <property type="entry name" value="Clavaminate synthase-like"/>
    <property type="match status" value="1"/>
</dbReference>
<comment type="caution">
    <text evidence="5">The sequence shown here is derived from an EMBL/GenBank/DDBJ whole genome shotgun (WGS) entry which is preliminary data.</text>
</comment>
<comment type="cofactor">
    <cofactor evidence="1">
        <name>Fe(2+)</name>
        <dbReference type="ChEBI" id="CHEBI:29033"/>
    </cofactor>
</comment>
<dbReference type="EMBL" id="NCEQ01000006">
    <property type="protein sequence ID" value="OYX57264.1"/>
    <property type="molecule type" value="Genomic_DNA"/>
</dbReference>
<keyword evidence="3" id="KW-0408">Iron</keyword>
<evidence type="ECO:0000256" key="3">
    <source>
        <dbReference type="ARBA" id="ARBA00023004"/>
    </source>
</evidence>
<organism evidence="5 6">
    <name type="scientific">Brevundimonas subvibrioides</name>
    <dbReference type="NCBI Taxonomy" id="74313"/>
    <lineage>
        <taxon>Bacteria</taxon>
        <taxon>Pseudomonadati</taxon>
        <taxon>Pseudomonadota</taxon>
        <taxon>Alphaproteobacteria</taxon>
        <taxon>Caulobacterales</taxon>
        <taxon>Caulobacteraceae</taxon>
        <taxon>Brevundimonas</taxon>
    </lineage>
</organism>
<evidence type="ECO:0000313" key="5">
    <source>
        <dbReference type="EMBL" id="OYX57264.1"/>
    </source>
</evidence>
<keyword evidence="2" id="KW-0479">Metal-binding</keyword>
<dbReference type="InterPro" id="IPR003347">
    <property type="entry name" value="JmjC_dom"/>
</dbReference>
<dbReference type="Gene3D" id="2.60.120.650">
    <property type="entry name" value="Cupin"/>
    <property type="match status" value="1"/>
</dbReference>
<dbReference type="PANTHER" id="PTHR13096:SF8">
    <property type="entry name" value="RIBOSOMAL OXYGENASE 1"/>
    <property type="match status" value="1"/>
</dbReference>
<evidence type="ECO:0000256" key="1">
    <source>
        <dbReference type="ARBA" id="ARBA00001954"/>
    </source>
</evidence>
<dbReference type="AlphaFoldDB" id="A0A258HKX8"/>
<dbReference type="InterPro" id="IPR039994">
    <property type="entry name" value="NO66-like"/>
</dbReference>
<evidence type="ECO:0000259" key="4">
    <source>
        <dbReference type="PROSITE" id="PS51184"/>
    </source>
</evidence>
<proteinExistence type="predicted"/>
<reference evidence="5 6" key="1">
    <citation type="submission" date="2017-03" db="EMBL/GenBank/DDBJ databases">
        <title>Lifting the veil on microbial sulfur biogeochemistry in mining wastewaters.</title>
        <authorList>
            <person name="Kantor R.S."/>
            <person name="Colenbrander Nelson T."/>
            <person name="Marshall S."/>
            <person name="Bennett D."/>
            <person name="Apte S."/>
            <person name="Camacho D."/>
            <person name="Thomas B.C."/>
            <person name="Warren L.A."/>
            <person name="Banfield J.F."/>
        </authorList>
    </citation>
    <scope>NUCLEOTIDE SEQUENCE [LARGE SCALE GENOMIC DNA]</scope>
    <source>
        <strain evidence="5">32-68-21</strain>
    </source>
</reference>
<dbReference type="GO" id="GO:0046872">
    <property type="term" value="F:metal ion binding"/>
    <property type="evidence" value="ECO:0007669"/>
    <property type="project" value="UniProtKB-KW"/>
</dbReference>
<gene>
    <name evidence="5" type="ORF">B7Y86_06035</name>
</gene>
<name>A0A258HKX8_9CAUL</name>
<accession>A0A258HKX8</accession>
<sequence>MLSLDDLLAPITPEVFHADYDDRKPLHIPAAPGAPKHALLDWEGFNALLDQTSIWTAQSLKVLYNGQRVPPPRYCHDAATGSGVANRPSPAKVKVLLAQGASLVLDEVQDLVPSIRALTPALGRAFAGQVSANLYCSFGGVQAFGTHFDLHHVFAVQCEGEKVWTLYSNRADAPTTFPIDNDETRAWLAAQRGPVMTQVHMRPGDVLYLPRGWYHDALATDGASLHVTWSITPADGRTVFDVLKRLTQDDAAFRHFLRPAGSEVLKAQLADLGRRLSALAVSDVFADEIAMAQERLIAREPGYALPHRPTLTLYGLGQGPAPAVAGPAAVALDWALSQPRLALEDMIAQFDFVPEAELRAMIDAAVRTGALVRL</sequence>
<evidence type="ECO:0000256" key="2">
    <source>
        <dbReference type="ARBA" id="ARBA00022723"/>
    </source>
</evidence>
<feature type="domain" description="JmjC" evidence="4">
    <location>
        <begin position="76"/>
        <end position="248"/>
    </location>
</feature>